<gene>
    <name evidence="1" type="ORF">I4F81_011928</name>
</gene>
<dbReference type="Proteomes" id="UP000798662">
    <property type="component" value="Chromosome 3"/>
</dbReference>
<evidence type="ECO:0000313" key="2">
    <source>
        <dbReference type="Proteomes" id="UP000798662"/>
    </source>
</evidence>
<organism evidence="1 2">
    <name type="scientific">Pyropia yezoensis</name>
    <name type="common">Susabi-nori</name>
    <name type="synonym">Porphyra yezoensis</name>
    <dbReference type="NCBI Taxonomy" id="2788"/>
    <lineage>
        <taxon>Eukaryota</taxon>
        <taxon>Rhodophyta</taxon>
        <taxon>Bangiophyceae</taxon>
        <taxon>Bangiales</taxon>
        <taxon>Bangiaceae</taxon>
        <taxon>Pyropia</taxon>
    </lineage>
</organism>
<name>A0ACC3CGX7_PYRYE</name>
<comment type="caution">
    <text evidence="1">The sequence shown here is derived from an EMBL/GenBank/DDBJ whole genome shotgun (WGS) entry which is preliminary data.</text>
</comment>
<accession>A0ACC3CGX7</accession>
<proteinExistence type="predicted"/>
<dbReference type="EMBL" id="CM020620">
    <property type="protein sequence ID" value="KAK1869452.1"/>
    <property type="molecule type" value="Genomic_DNA"/>
</dbReference>
<reference evidence="1" key="1">
    <citation type="submission" date="2019-11" db="EMBL/GenBank/DDBJ databases">
        <title>Nori genome reveals adaptations in red seaweeds to the harsh intertidal environment.</title>
        <authorList>
            <person name="Wang D."/>
            <person name="Mao Y."/>
        </authorList>
    </citation>
    <scope>NUCLEOTIDE SEQUENCE</scope>
    <source>
        <tissue evidence="1">Gametophyte</tissue>
    </source>
</reference>
<protein>
    <submittedName>
        <fullName evidence="1">Uncharacterized protein</fullName>
    </submittedName>
</protein>
<sequence length="367" mass="38985">MKRARLCGGRGGGGGAGAGGRVVTKRGAQGGIGGWGRAGRAGHARPAGASTTGERRRRPRSRIATGSGQRGSATARPPASASARRGRPPSAVAGCRGTPPPPPPPPPPVLHPRRAPSPPCVLPHHVHHVHHVHLLPRTPPPRPQQQLAAPPPLRPPQAGPVYGRAAAEPHRPARRCPGRRPTPGGRLRRRRRSHRRPRHRRRRRHRRHHHHHHHHQHHHHHHYPHHRRRRHRRAAPPSGARGPVGDTRRHGERPGGRVAAGARPTQTPGRSPPLRGVCGEGGAAVAPGRPPPVRSWLGPSAPAGRLPVITGGPSTAHGGTHPARWAPSPGPTAVLYPALAAAHPEHLQVMRAGASVYSASCGGPHSH</sequence>
<evidence type="ECO:0000313" key="1">
    <source>
        <dbReference type="EMBL" id="KAK1869452.1"/>
    </source>
</evidence>
<keyword evidence="2" id="KW-1185">Reference proteome</keyword>